<comment type="caution">
    <text evidence="4">The sequence shown here is derived from an EMBL/GenBank/DDBJ whole genome shotgun (WGS) entry which is preliminary data.</text>
</comment>
<dbReference type="Proteomes" id="UP000193781">
    <property type="component" value="Unassembled WGS sequence"/>
</dbReference>
<name>A0A1X1YYD4_9MYCO</name>
<organism evidence="4 5">
    <name type="scientific">Mycobacterium nebraskense</name>
    <dbReference type="NCBI Taxonomy" id="244292"/>
    <lineage>
        <taxon>Bacteria</taxon>
        <taxon>Bacillati</taxon>
        <taxon>Actinomycetota</taxon>
        <taxon>Actinomycetes</taxon>
        <taxon>Mycobacteriales</taxon>
        <taxon>Mycobacteriaceae</taxon>
        <taxon>Mycobacterium</taxon>
    </lineage>
</organism>
<evidence type="ECO:0000259" key="2">
    <source>
        <dbReference type="Pfam" id="PF00823"/>
    </source>
</evidence>
<reference evidence="4 5" key="1">
    <citation type="submission" date="2016-01" db="EMBL/GenBank/DDBJ databases">
        <title>The new phylogeny of the genus Mycobacterium.</title>
        <authorList>
            <person name="Tarcisio F."/>
            <person name="Conor M."/>
            <person name="Antonella G."/>
            <person name="Elisabetta G."/>
            <person name="Giulia F.S."/>
            <person name="Sara T."/>
            <person name="Anna F."/>
            <person name="Clotilde B."/>
            <person name="Roberto B."/>
            <person name="Veronica D.S."/>
            <person name="Fabio R."/>
            <person name="Monica P."/>
            <person name="Olivier J."/>
            <person name="Enrico T."/>
            <person name="Nicola S."/>
        </authorList>
    </citation>
    <scope>NUCLEOTIDE SEQUENCE [LARGE SCALE GENOMIC DNA]</scope>
    <source>
        <strain evidence="4 5">DSM 44803</strain>
    </source>
</reference>
<dbReference type="InterPro" id="IPR038332">
    <property type="entry name" value="PPE_sf"/>
</dbReference>
<evidence type="ECO:0000313" key="5">
    <source>
        <dbReference type="Proteomes" id="UP000193781"/>
    </source>
</evidence>
<dbReference type="EMBL" id="LQPH01000164">
    <property type="protein sequence ID" value="ORW16053.1"/>
    <property type="molecule type" value="Genomic_DNA"/>
</dbReference>
<evidence type="ECO:0000313" key="4">
    <source>
        <dbReference type="EMBL" id="ORW16053.1"/>
    </source>
</evidence>
<proteinExistence type="inferred from homology"/>
<dbReference type="Gene3D" id="1.20.1260.20">
    <property type="entry name" value="PPE superfamily"/>
    <property type="match status" value="1"/>
</dbReference>
<dbReference type="SUPFAM" id="SSF140459">
    <property type="entry name" value="PE/PPE dimer-like"/>
    <property type="match status" value="1"/>
</dbReference>
<dbReference type="PANTHER" id="PTHR46766">
    <property type="entry name" value="GLUTAMINE-RICH PROTEIN 2"/>
    <property type="match status" value="1"/>
</dbReference>
<evidence type="ECO:0000256" key="1">
    <source>
        <dbReference type="ARBA" id="ARBA00010652"/>
    </source>
</evidence>
<sequence length="415" mass="40247">MTIATDFGALPPEVNSAKIYSGRGSASMLSAATAWNGLAADLRSAAASYTAVILGLTSDAWRGRASTSMAAAAAPYAMWMNTTAAQAEQTAVRATAAAAAYEAAFAAAVPPPVIAANRSLLVSLIATNILGQNTPAIAATEAHYGEMWAQDATAMYSYAGSSAVATEVTPFSAPQQNTSVGGLADQAAAVTHTTATSANTSTQAALSQLMSGVPPALQNLATPASSGSALSGSGNMLGTLAASGGSSSSGSSDILGWLMNSPLGPNANIWNTIFSSGFFMPSNTVAPFLSLLGAGAGSAVGEAMGDAAAGGLGSALAGPFGGLAGLGGAVSAGAGQAASIGSLSVPATWTAIAPPINSVASVLGGTPLTAPPTVAGGFPGIPLASMAGRGAAGTGVADTRYLTRPPMLPHWPAVG</sequence>
<protein>
    <recommendedName>
        <fullName evidence="6">PPE family protein</fullName>
    </recommendedName>
</protein>
<dbReference type="AlphaFoldDB" id="A0A1X1YYD4"/>
<dbReference type="PANTHER" id="PTHR46766:SF1">
    <property type="entry name" value="GLUTAMINE-RICH PROTEIN 2"/>
    <property type="match status" value="1"/>
</dbReference>
<dbReference type="GO" id="GO:0052572">
    <property type="term" value="P:response to host immune response"/>
    <property type="evidence" value="ECO:0007669"/>
    <property type="project" value="TreeGrafter"/>
</dbReference>
<dbReference type="RefSeq" id="WP_085165190.1">
    <property type="nucleotide sequence ID" value="NZ_JACKSS010000021.1"/>
</dbReference>
<accession>A0A1X1YYD4</accession>
<dbReference type="Pfam" id="PF00823">
    <property type="entry name" value="PPE"/>
    <property type="match status" value="1"/>
</dbReference>
<feature type="domain" description="PPE" evidence="2">
    <location>
        <begin position="6"/>
        <end position="168"/>
    </location>
</feature>
<evidence type="ECO:0008006" key="6">
    <source>
        <dbReference type="Google" id="ProtNLM"/>
    </source>
</evidence>
<evidence type="ECO:0000259" key="3">
    <source>
        <dbReference type="Pfam" id="PF12484"/>
    </source>
</evidence>
<dbReference type="InterPro" id="IPR022171">
    <property type="entry name" value="PPE_C"/>
</dbReference>
<dbReference type="InterPro" id="IPR000030">
    <property type="entry name" value="PPE_dom"/>
</dbReference>
<gene>
    <name evidence="4" type="ORF">AWC17_15005</name>
</gene>
<dbReference type="FunFam" id="1.20.1260.20:FF:000001">
    <property type="entry name" value="PPE family protein PPE41"/>
    <property type="match status" value="1"/>
</dbReference>
<feature type="domain" description="PPE family C-terminal" evidence="3">
    <location>
        <begin position="331"/>
        <end position="410"/>
    </location>
</feature>
<dbReference type="OrthoDB" id="4705985at2"/>
<keyword evidence="5" id="KW-1185">Reference proteome</keyword>
<dbReference type="Pfam" id="PF12484">
    <property type="entry name" value="PPE-SVP"/>
    <property type="match status" value="1"/>
</dbReference>
<comment type="similarity">
    <text evidence="1">Belongs to the mycobacterial PPE family.</text>
</comment>